<dbReference type="SMART" id="SM00184">
    <property type="entry name" value="RING"/>
    <property type="match status" value="2"/>
</dbReference>
<feature type="domain" description="RING-type" evidence="14">
    <location>
        <begin position="483"/>
        <end position="540"/>
    </location>
</feature>
<dbReference type="EMBL" id="JAJJMA010097853">
    <property type="protein sequence ID" value="MCL7030127.1"/>
    <property type="molecule type" value="Genomic_DNA"/>
</dbReference>
<dbReference type="Pfam" id="PF00097">
    <property type="entry name" value="zf-C3HC4"/>
    <property type="match status" value="1"/>
</dbReference>
<feature type="region of interest" description="Disordered" evidence="13">
    <location>
        <begin position="597"/>
        <end position="636"/>
    </location>
</feature>
<dbReference type="Pfam" id="PF02182">
    <property type="entry name" value="SAD_SRA"/>
    <property type="match status" value="1"/>
</dbReference>
<dbReference type="InterPro" id="IPR018957">
    <property type="entry name" value="Znf_C3HC4_RING-type"/>
</dbReference>
<dbReference type="InterPro" id="IPR047498">
    <property type="entry name" value="RING-HC_ORTHRUS_rpt1"/>
</dbReference>
<evidence type="ECO:0000256" key="7">
    <source>
        <dbReference type="ARBA" id="ARBA00022853"/>
    </source>
</evidence>
<dbReference type="AlphaFoldDB" id="A0AA41S032"/>
<keyword evidence="4" id="KW-0479">Metal-binding</keyword>
<dbReference type="InterPro" id="IPR045134">
    <property type="entry name" value="UHRF1/2-like"/>
</dbReference>
<organism evidence="16 17">
    <name type="scientific">Papaver nudicaule</name>
    <name type="common">Iceland poppy</name>
    <dbReference type="NCBI Taxonomy" id="74823"/>
    <lineage>
        <taxon>Eukaryota</taxon>
        <taxon>Viridiplantae</taxon>
        <taxon>Streptophyta</taxon>
        <taxon>Embryophyta</taxon>
        <taxon>Tracheophyta</taxon>
        <taxon>Spermatophyta</taxon>
        <taxon>Magnoliopsida</taxon>
        <taxon>Ranunculales</taxon>
        <taxon>Papaveraceae</taxon>
        <taxon>Papaveroideae</taxon>
        <taxon>Papaver</taxon>
    </lineage>
</organism>
<dbReference type="EC" id="2.3.2.27" evidence="2"/>
<dbReference type="PANTHER" id="PTHR14140">
    <property type="entry name" value="E3 UBIQUITIN-PROTEIN LIGASE UHRF-RELATED"/>
    <property type="match status" value="1"/>
</dbReference>
<keyword evidence="17" id="KW-1185">Reference proteome</keyword>
<dbReference type="PROSITE" id="PS50089">
    <property type="entry name" value="ZF_RING_2"/>
    <property type="match status" value="2"/>
</dbReference>
<feature type="compositionally biased region" description="Low complexity" evidence="13">
    <location>
        <begin position="610"/>
        <end position="620"/>
    </location>
</feature>
<gene>
    <name evidence="16" type="ORF">MKW94_010345</name>
</gene>
<evidence type="ECO:0000259" key="14">
    <source>
        <dbReference type="PROSITE" id="PS50089"/>
    </source>
</evidence>
<dbReference type="Proteomes" id="UP001177140">
    <property type="component" value="Unassembled WGS sequence"/>
</dbReference>
<evidence type="ECO:0000256" key="10">
    <source>
        <dbReference type="PROSITE-ProRule" id="PRU00175"/>
    </source>
</evidence>
<evidence type="ECO:0000313" key="17">
    <source>
        <dbReference type="Proteomes" id="UP001177140"/>
    </source>
</evidence>
<evidence type="ECO:0000256" key="12">
    <source>
        <dbReference type="SAM" id="Coils"/>
    </source>
</evidence>
<evidence type="ECO:0000256" key="13">
    <source>
        <dbReference type="SAM" id="MobiDB-lite"/>
    </source>
</evidence>
<name>A0AA41S032_PAPNU</name>
<dbReference type="GO" id="GO:0061630">
    <property type="term" value="F:ubiquitin protein ligase activity"/>
    <property type="evidence" value="ECO:0007669"/>
    <property type="project" value="UniProtKB-EC"/>
</dbReference>
<evidence type="ECO:0000256" key="8">
    <source>
        <dbReference type="ARBA" id="ARBA00023125"/>
    </source>
</evidence>
<dbReference type="PROSITE" id="PS00518">
    <property type="entry name" value="ZF_RING_1"/>
    <property type="match status" value="1"/>
</dbReference>
<dbReference type="FunFam" id="2.30.280.10:FF:000002">
    <property type="entry name" value="E3 ubiquitin-protein ligase ORTHRUS 2"/>
    <property type="match status" value="1"/>
</dbReference>
<dbReference type="InterPro" id="IPR027370">
    <property type="entry name" value="Znf-RING_euk"/>
</dbReference>
<dbReference type="Gene3D" id="3.30.40.10">
    <property type="entry name" value="Zinc/RING finger domain, C3HC4 (zinc finger)"/>
    <property type="match status" value="2"/>
</dbReference>
<keyword evidence="12" id="KW-0175">Coiled coil</keyword>
<keyword evidence="8" id="KW-0238">DNA-binding</keyword>
<reference evidence="16" key="1">
    <citation type="submission" date="2022-03" db="EMBL/GenBank/DDBJ databases">
        <title>A functionally conserved STORR gene fusion in Papaver species that diverged 16.8 million years ago.</title>
        <authorList>
            <person name="Catania T."/>
        </authorList>
    </citation>
    <scope>NUCLEOTIDE SEQUENCE</scope>
    <source>
        <strain evidence="16">S-191538</strain>
    </source>
</reference>
<evidence type="ECO:0000256" key="9">
    <source>
        <dbReference type="ARBA" id="ARBA00023242"/>
    </source>
</evidence>
<dbReference type="GO" id="GO:0003677">
    <property type="term" value="F:DNA binding"/>
    <property type="evidence" value="ECO:0007669"/>
    <property type="project" value="UniProtKB-KW"/>
</dbReference>
<accession>A0AA41S032</accession>
<dbReference type="InterPro" id="IPR003105">
    <property type="entry name" value="SRA_YDG"/>
</dbReference>
<dbReference type="SUPFAM" id="SSF57850">
    <property type="entry name" value="RING/U-box"/>
    <property type="match status" value="2"/>
</dbReference>
<feature type="coiled-coil region" evidence="12">
    <location>
        <begin position="565"/>
        <end position="592"/>
    </location>
</feature>
<dbReference type="GO" id="GO:0044027">
    <property type="term" value="P:negative regulation of gene expression via chromosomal CpG island methylation"/>
    <property type="evidence" value="ECO:0007669"/>
    <property type="project" value="TreeGrafter"/>
</dbReference>
<keyword evidence="7" id="KW-0156">Chromatin regulator</keyword>
<dbReference type="GO" id="GO:0016567">
    <property type="term" value="P:protein ubiquitination"/>
    <property type="evidence" value="ECO:0007669"/>
    <property type="project" value="UniProtKB-ARBA"/>
</dbReference>
<comment type="caution">
    <text evidence="16">The sequence shown here is derived from an EMBL/GenBank/DDBJ whole genome shotgun (WGS) entry which is preliminary data.</text>
</comment>
<evidence type="ECO:0000256" key="2">
    <source>
        <dbReference type="ARBA" id="ARBA00012483"/>
    </source>
</evidence>
<dbReference type="GO" id="GO:0005634">
    <property type="term" value="C:nucleus"/>
    <property type="evidence" value="ECO:0007669"/>
    <property type="project" value="UniProtKB-SubCell"/>
</dbReference>
<keyword evidence="9 11" id="KW-0539">Nucleus</keyword>
<comment type="subcellular location">
    <subcellularLocation>
        <location evidence="11">Nucleus</location>
    </subcellularLocation>
</comment>
<dbReference type="GO" id="GO:0008270">
    <property type="term" value="F:zinc ion binding"/>
    <property type="evidence" value="ECO:0007669"/>
    <property type="project" value="UniProtKB-KW"/>
</dbReference>
<evidence type="ECO:0000256" key="6">
    <source>
        <dbReference type="ARBA" id="ARBA00022833"/>
    </source>
</evidence>
<evidence type="ECO:0000259" key="15">
    <source>
        <dbReference type="PROSITE" id="PS51015"/>
    </source>
</evidence>
<dbReference type="InterPro" id="IPR017907">
    <property type="entry name" value="Znf_RING_CS"/>
</dbReference>
<dbReference type="InterPro" id="IPR015947">
    <property type="entry name" value="PUA-like_sf"/>
</dbReference>
<dbReference type="InterPro" id="IPR013083">
    <property type="entry name" value="Znf_RING/FYVE/PHD"/>
</dbReference>
<keyword evidence="3" id="KW-0808">Transferase</keyword>
<proteinExistence type="predicted"/>
<keyword evidence="5 10" id="KW-0863">Zinc-finger</keyword>
<evidence type="ECO:0000256" key="11">
    <source>
        <dbReference type="PROSITE-ProRule" id="PRU00358"/>
    </source>
</evidence>
<dbReference type="InterPro" id="IPR001841">
    <property type="entry name" value="Znf_RING"/>
</dbReference>
<dbReference type="CDD" id="cd23138">
    <property type="entry name" value="RING-HC_ORTHRUS_rpt1"/>
    <property type="match status" value="1"/>
</dbReference>
<evidence type="ECO:0000313" key="16">
    <source>
        <dbReference type="EMBL" id="MCL7030127.1"/>
    </source>
</evidence>
<comment type="catalytic activity">
    <reaction evidence="1">
        <text>S-ubiquitinyl-[E2 ubiquitin-conjugating enzyme]-L-cysteine + [acceptor protein]-L-lysine = [E2 ubiquitin-conjugating enzyme]-L-cysteine + N(6)-ubiquitinyl-[acceptor protein]-L-lysine.</text>
        <dbReference type="EC" id="2.3.2.27"/>
    </reaction>
</comment>
<dbReference type="PANTHER" id="PTHR14140:SF27">
    <property type="entry name" value="OS04G0289800 PROTEIN"/>
    <property type="match status" value="1"/>
</dbReference>
<dbReference type="Pfam" id="PF13445">
    <property type="entry name" value="zf-RING_UBOX"/>
    <property type="match status" value="1"/>
</dbReference>
<sequence>MSFCDSCLENSTYFITFYLLYHGAEEKRENSLRLAEKCVKIGKEYNTQSETDSIGRSQFCLTKLTFYRNLLLGSRCRYAYCLYVCPPVLGKSSFKVDDKSNKKKEKDVDNDVLELFDEKFNCSFCVQLLDRPVTTPCGHNYCLKCFLKWVGQGKQTCAKCRRPIPSKMASEPRINSAVVIAVRMARMSRSSNVVGPSKVQHFVHNQNKPDKAYTTERAKKTGKANASSVKILVTTAPDYFGPILAENDPVRKQGVLVGESWEDRMECRQWGAHLPHVAGVAGQSGHGAQSVALLGGYEDDEDHGEWFLYTGSGGRESFDQKFVKMNEALRLSCRKGYPVRVVRSHKEKRSSYAPGTGVRYDGVYRIEKCWRKTGIQGFKVCRYLFVRCDNEPAPWTSDEHGDRPRPLPVIKELKQATDITVRTEQPSWHYDEEEGFWKWKKSPPLSRKPMESENPQDRKRARIAIKQEENLAVREKLLKEFSCLICRKVMTLPLTTPCAHNFCKPCLVGAFSGQGFVKQRTCEGRRTLRAQKTVMKCPSCPNDISDFVQNPQVNRELMDVIESLQSKTDANMDDIEENAEIIEENASEEMAEVVLEHTETPKRKAKKLQTAASETETALASKRRKTMDHVSTENGVRTRSMRSMMENAGAVGTRKMGS</sequence>
<evidence type="ECO:0000256" key="5">
    <source>
        <dbReference type="ARBA" id="ARBA00022771"/>
    </source>
</evidence>
<evidence type="ECO:0000256" key="1">
    <source>
        <dbReference type="ARBA" id="ARBA00000900"/>
    </source>
</evidence>
<evidence type="ECO:0000256" key="3">
    <source>
        <dbReference type="ARBA" id="ARBA00022679"/>
    </source>
</evidence>
<evidence type="ECO:0000256" key="4">
    <source>
        <dbReference type="ARBA" id="ARBA00022723"/>
    </source>
</evidence>
<dbReference type="Gene3D" id="2.30.280.10">
    <property type="entry name" value="SRA-YDG"/>
    <property type="match status" value="1"/>
</dbReference>
<protein>
    <recommendedName>
        <fullName evidence="2">RING-type E3 ubiquitin transferase</fullName>
        <ecNumber evidence="2">2.3.2.27</ecNumber>
    </recommendedName>
</protein>
<dbReference type="SMART" id="SM00466">
    <property type="entry name" value="SRA"/>
    <property type="match status" value="1"/>
</dbReference>
<dbReference type="InterPro" id="IPR036987">
    <property type="entry name" value="SRA-YDG_sf"/>
</dbReference>
<keyword evidence="6" id="KW-0862">Zinc</keyword>
<feature type="domain" description="YDG" evidence="15">
    <location>
        <begin position="250"/>
        <end position="387"/>
    </location>
</feature>
<feature type="domain" description="RING-type" evidence="14">
    <location>
        <begin position="122"/>
        <end position="161"/>
    </location>
</feature>
<dbReference type="PROSITE" id="PS51015">
    <property type="entry name" value="YDG"/>
    <property type="match status" value="1"/>
</dbReference>
<dbReference type="SUPFAM" id="SSF88697">
    <property type="entry name" value="PUA domain-like"/>
    <property type="match status" value="1"/>
</dbReference>